<dbReference type="AlphaFoldDB" id="A0AAV1CGK3"/>
<evidence type="ECO:0000313" key="2">
    <source>
        <dbReference type="EMBL" id="CAI9093748.1"/>
    </source>
</evidence>
<dbReference type="Pfam" id="PF21745">
    <property type="entry name" value="PMI1_PMIR1-2_C"/>
    <property type="match status" value="1"/>
</dbReference>
<dbReference type="EMBL" id="OX459119">
    <property type="protein sequence ID" value="CAI9093748.1"/>
    <property type="molecule type" value="Genomic_DNA"/>
</dbReference>
<name>A0AAV1CGK3_OLDCO</name>
<dbReference type="PANTHER" id="PTHR33414">
    <property type="entry name" value="PROTEIN PLASTID MOVEMENT IMPAIRED 1-RELATED 1"/>
    <property type="match status" value="1"/>
</dbReference>
<dbReference type="InterPro" id="IPR048972">
    <property type="entry name" value="PMI1_PMIR1-2_C"/>
</dbReference>
<dbReference type="Pfam" id="PF10358">
    <property type="entry name" value="NT-C2"/>
    <property type="match status" value="1"/>
</dbReference>
<keyword evidence="3" id="KW-1185">Reference proteome</keyword>
<evidence type="ECO:0000313" key="3">
    <source>
        <dbReference type="Proteomes" id="UP001161247"/>
    </source>
</evidence>
<dbReference type="InterPro" id="IPR019448">
    <property type="entry name" value="NT-C2"/>
</dbReference>
<dbReference type="InterPro" id="IPR039614">
    <property type="entry name" value="PMI1-like"/>
</dbReference>
<organism evidence="2 3">
    <name type="scientific">Oldenlandia corymbosa var. corymbosa</name>
    <dbReference type="NCBI Taxonomy" id="529605"/>
    <lineage>
        <taxon>Eukaryota</taxon>
        <taxon>Viridiplantae</taxon>
        <taxon>Streptophyta</taxon>
        <taxon>Embryophyta</taxon>
        <taxon>Tracheophyta</taxon>
        <taxon>Spermatophyta</taxon>
        <taxon>Magnoliopsida</taxon>
        <taxon>eudicotyledons</taxon>
        <taxon>Gunneridae</taxon>
        <taxon>Pentapetalae</taxon>
        <taxon>asterids</taxon>
        <taxon>lamiids</taxon>
        <taxon>Gentianales</taxon>
        <taxon>Rubiaceae</taxon>
        <taxon>Rubioideae</taxon>
        <taxon>Spermacoceae</taxon>
        <taxon>Hedyotis-Oldenlandia complex</taxon>
        <taxon>Oldenlandia</taxon>
    </lineage>
</organism>
<gene>
    <name evidence="2" type="ORF">OLC1_LOCUS5078</name>
</gene>
<dbReference type="PANTHER" id="PTHR33414:SF13">
    <property type="entry name" value="PROTEIN PLASTID MOVEMENT IMPAIRED 1-RELATED 1-LIKE"/>
    <property type="match status" value="1"/>
</dbReference>
<feature type="domain" description="C2 NT-type" evidence="1">
    <location>
        <begin position="69"/>
        <end position="218"/>
    </location>
</feature>
<proteinExistence type="predicted"/>
<evidence type="ECO:0000259" key="1">
    <source>
        <dbReference type="PROSITE" id="PS51840"/>
    </source>
</evidence>
<dbReference type="PROSITE" id="PS51840">
    <property type="entry name" value="C2_NT"/>
    <property type="match status" value="1"/>
</dbReference>
<accession>A0AAV1CGK3</accession>
<sequence length="1098" mass="121463">MSNEEDLSSGQLLRDIEEISQALYLQRGPTKALLSQSHLGSDTKAAIHDVSHKNKKSSIWRWNPIKTLTHLRSHHRFNCLFFLHVHSIEGLASNFNDLKLCVNWKRKDEVFRTQPVRVSQGIAEFEETLMHQCSVHVNRNGPQNSLKYEPKLFLLQASVVGAPTLDIGNHWVDLARLLPLTWEELEEEKRTAGKWTTSFKLKGKGKGAVLNVSFGFTIPGDGSFDASHFVKVSDIIGVSAHVCPPPDVAGISLSSALNRLSSISRKTSNEMHHVSSQSLDMDFLLEASAKRKSELAQSVTLLYQKLDEGKVSNLNESQNLVPLSAKSASLTETICGGSEDLEDIDFDVIEQGIELPTIDELKLEHSQSAQESVIQASDDAEIFSEDLASSNERWKPSSGNELDFDSIIKYAEEISYEEDGEGVKVPSGDEPQMVSYNFLATKSPDPNAFFNVSKIIEQENNVEPNLSHGAGRMVRSRSLDDVNELVANEFLDTFGHDDNAIDMSSDNSEPESPRERLLRQFEKECHMFGESVLDLDSVTEDMEGNGFSRTGSGRFACSDDFDLSMAIQEAEKEYNRVSQSLRSRRNAKMLENLETETLMQSWGLNEKLFQNSPQTISGGFGSPIYVAPEEPSELPPLGEGSGPIIQISGGGFLRSMSSSLFRGARNGAKLIMQVSNQVVLPAIMGSDVIDILRHWASGGAEHMFFEANEVMPLQDITGRTMQQISLENECSAEVLDRVNTCSFCMQKTDGDSVAVQNAHHLCLGSESEDLLSEYVSLENLVPLALANIEALSIEGLRIQSGLSYEEAPSRIMPHFIRNCNAKGEGFKLDEVVGPSGVTASQFSDFTNENFTGLMKLSISLDNYIRLDAQGVDYEGEVDGYTLKLLESHYAKFSNVDSEQLTTTGTGRGLFGNNFTLAFRLQLRDPFRDFEMVREPMLALIQVEKLSVSPHQEMANMSTETDFGHNQSNLGEAACFQENDEKMISQVTPLFKISEVHVAGINIVSAGRQVLITGKQNHSGARWFLSSGINRISKRPPSLSNAIVKPSSQFLGKPAGEILWSISSHVQKATKWKELAKLNIHVRNPDIFLPSGSVWSSKA</sequence>
<protein>
    <submittedName>
        <fullName evidence="2">OLC1v1029309C1</fullName>
    </submittedName>
</protein>
<dbReference type="Proteomes" id="UP001161247">
    <property type="component" value="Chromosome 2"/>
</dbReference>
<reference evidence="2" key="1">
    <citation type="submission" date="2023-03" db="EMBL/GenBank/DDBJ databases">
        <authorList>
            <person name="Julca I."/>
        </authorList>
    </citation>
    <scope>NUCLEOTIDE SEQUENCE</scope>
</reference>